<dbReference type="AlphaFoldDB" id="U5DD17"/>
<keyword evidence="2" id="KW-1185">Reference proteome</keyword>
<organism evidence="1 2">
    <name type="scientific">Amborella trichopoda</name>
    <dbReference type="NCBI Taxonomy" id="13333"/>
    <lineage>
        <taxon>Eukaryota</taxon>
        <taxon>Viridiplantae</taxon>
        <taxon>Streptophyta</taxon>
        <taxon>Embryophyta</taxon>
        <taxon>Tracheophyta</taxon>
        <taxon>Spermatophyta</taxon>
        <taxon>Magnoliopsida</taxon>
        <taxon>Amborellales</taxon>
        <taxon>Amborellaceae</taxon>
        <taxon>Amborella</taxon>
    </lineage>
</organism>
<proteinExistence type="predicted"/>
<gene>
    <name evidence="1" type="ORF">AMTR_s00068p00114160</name>
</gene>
<dbReference type="HOGENOM" id="CLU_2530503_0_0_1"/>
<protein>
    <submittedName>
        <fullName evidence="1">Uncharacterized protein</fullName>
    </submittedName>
</protein>
<accession>U5DD17</accession>
<evidence type="ECO:0000313" key="2">
    <source>
        <dbReference type="Proteomes" id="UP000017836"/>
    </source>
</evidence>
<dbReference type="Proteomes" id="UP000017836">
    <property type="component" value="Unassembled WGS sequence"/>
</dbReference>
<name>U5DD17_AMBTC</name>
<evidence type="ECO:0000313" key="1">
    <source>
        <dbReference type="EMBL" id="ERN20434.1"/>
    </source>
</evidence>
<reference evidence="2" key="1">
    <citation type="journal article" date="2013" name="Science">
        <title>The Amborella genome and the evolution of flowering plants.</title>
        <authorList>
            <consortium name="Amborella Genome Project"/>
        </authorList>
    </citation>
    <scope>NUCLEOTIDE SEQUENCE [LARGE SCALE GENOMIC DNA]</scope>
</reference>
<dbReference type="EMBL" id="KI392059">
    <property type="protein sequence ID" value="ERN20434.1"/>
    <property type="molecule type" value="Genomic_DNA"/>
</dbReference>
<sequence length="84" mass="9840">MSLRSMHKRWTRIWRAHNYENRRKSFCSFNFSTEEKMFAGVPQAEELVALAAMAPRHLCSRSRVSQGEAPWLGLVQWLGDWLMG</sequence>
<dbReference type="Gramene" id="ERN20434">
    <property type="protein sequence ID" value="ERN20434"/>
    <property type="gene ID" value="AMTR_s00068p00114160"/>
</dbReference>